<comment type="cofactor">
    <cofactor evidence="1">
        <name>Mg(2+)</name>
        <dbReference type="ChEBI" id="CHEBI:18420"/>
    </cofactor>
</comment>
<dbReference type="Proteomes" id="UP000619545">
    <property type="component" value="Unassembled WGS sequence"/>
</dbReference>
<dbReference type="PANTHER" id="PTHR12729:SF6">
    <property type="entry name" value="TRNA(HIS) GUANYLYLTRANSFERASE-RELATED"/>
    <property type="match status" value="1"/>
</dbReference>
<feature type="domain" description="Thg1 C-terminal" evidence="12">
    <location>
        <begin position="137"/>
        <end position="219"/>
    </location>
</feature>
<evidence type="ECO:0000256" key="10">
    <source>
        <dbReference type="ARBA" id="ARBA00023134"/>
    </source>
</evidence>
<proteinExistence type="inferred from homology"/>
<keyword evidence="5" id="KW-0819">tRNA processing</keyword>
<evidence type="ECO:0000256" key="6">
    <source>
        <dbReference type="ARBA" id="ARBA00022695"/>
    </source>
</evidence>
<evidence type="ECO:0000256" key="8">
    <source>
        <dbReference type="ARBA" id="ARBA00022741"/>
    </source>
</evidence>
<keyword evidence="8" id="KW-0547">Nucleotide-binding</keyword>
<evidence type="ECO:0000256" key="9">
    <source>
        <dbReference type="ARBA" id="ARBA00022842"/>
    </source>
</evidence>
<name>A0A832SV39_9EURY</name>
<dbReference type="AlphaFoldDB" id="A0A832SV39"/>
<evidence type="ECO:0000256" key="7">
    <source>
        <dbReference type="ARBA" id="ARBA00022723"/>
    </source>
</evidence>
<feature type="domain" description="tRNAHis guanylyltransferase catalytic" evidence="11">
    <location>
        <begin position="13"/>
        <end position="133"/>
    </location>
</feature>
<dbReference type="Pfam" id="PF14413">
    <property type="entry name" value="Thg1C"/>
    <property type="match status" value="1"/>
</dbReference>
<keyword evidence="9" id="KW-0460">Magnesium</keyword>
<reference evidence="13" key="1">
    <citation type="journal article" date="2020" name="bioRxiv">
        <title>A rank-normalized archaeal taxonomy based on genome phylogeny resolves widespread incomplete and uneven classifications.</title>
        <authorList>
            <person name="Rinke C."/>
            <person name="Chuvochina M."/>
            <person name="Mussig A.J."/>
            <person name="Chaumeil P.-A."/>
            <person name="Waite D.W."/>
            <person name="Whitman W.B."/>
            <person name="Parks D.H."/>
            <person name="Hugenholtz P."/>
        </authorList>
    </citation>
    <scope>NUCLEOTIDE SEQUENCE</scope>
    <source>
        <strain evidence="13">UBA8853</strain>
    </source>
</reference>
<comment type="caution">
    <text evidence="13">The sequence shown here is derived from an EMBL/GenBank/DDBJ whole genome shotgun (WGS) entry which is preliminary data.</text>
</comment>
<dbReference type="EC" id="2.7.7.79" evidence="3"/>
<sequence length="262" mass="30080">MKPVEPCDLEVYADLRVPPNTHLVLRIDGRAFTKLTRRLGLKKPYDRRFAEAMAETAVRMIRDAGLGITLVYTFSDELNALIPRGNVPFSGRVEKLTSVSASCASTYFFRALQRHGIDPTGETVSFDSRCVVLTDDDLVDYFKWRQDEAWRNHLNSYAYWALRERGLKPKEAAERLRGMKAHDVHELLYREFGINLGRTPAWQRRGILAYRVAVNEDGVQRRRVTRDWAPPFFDESEGERLIRACASQGYVSLDPAPDQVEE</sequence>
<evidence type="ECO:0000256" key="1">
    <source>
        <dbReference type="ARBA" id="ARBA00001946"/>
    </source>
</evidence>
<evidence type="ECO:0000256" key="3">
    <source>
        <dbReference type="ARBA" id="ARBA00012511"/>
    </source>
</evidence>
<dbReference type="InterPro" id="IPR024956">
    <property type="entry name" value="tRNAHis_GuaTrfase_cat"/>
</dbReference>
<keyword evidence="4 13" id="KW-0808">Transferase</keyword>
<dbReference type="OMA" id="RNHINAY"/>
<dbReference type="InterPro" id="IPR038469">
    <property type="entry name" value="tRNAHis_GuaTrfase_Thg1_sf"/>
</dbReference>
<evidence type="ECO:0000256" key="5">
    <source>
        <dbReference type="ARBA" id="ARBA00022694"/>
    </source>
</evidence>
<dbReference type="InterPro" id="IPR007537">
    <property type="entry name" value="tRNAHis_GuaTrfase_Thg1"/>
</dbReference>
<comment type="similarity">
    <text evidence="2">Belongs to the tRNA(His) guanylyltransferase family.</text>
</comment>
<keyword evidence="6 13" id="KW-0548">Nucleotidyltransferase</keyword>
<dbReference type="InterPro" id="IPR025845">
    <property type="entry name" value="Thg1_C_dom"/>
</dbReference>
<evidence type="ECO:0000256" key="2">
    <source>
        <dbReference type="ARBA" id="ARBA00010113"/>
    </source>
</evidence>
<evidence type="ECO:0000256" key="4">
    <source>
        <dbReference type="ARBA" id="ARBA00022679"/>
    </source>
</evidence>
<accession>A0A832SV39</accession>
<keyword evidence="7" id="KW-0479">Metal-binding</keyword>
<evidence type="ECO:0000259" key="12">
    <source>
        <dbReference type="Pfam" id="PF14413"/>
    </source>
</evidence>
<evidence type="ECO:0000313" key="14">
    <source>
        <dbReference type="Proteomes" id="UP000619545"/>
    </source>
</evidence>
<organism evidence="13 14">
    <name type="scientific">Methanopyrus kandleri</name>
    <dbReference type="NCBI Taxonomy" id="2320"/>
    <lineage>
        <taxon>Archaea</taxon>
        <taxon>Methanobacteriati</taxon>
        <taxon>Methanobacteriota</taxon>
        <taxon>Methanomada group</taxon>
        <taxon>Methanopyri</taxon>
        <taxon>Methanopyrales</taxon>
        <taxon>Methanopyraceae</taxon>
        <taxon>Methanopyrus</taxon>
    </lineage>
</organism>
<dbReference type="Gene3D" id="3.30.70.3000">
    <property type="match status" value="1"/>
</dbReference>
<evidence type="ECO:0000259" key="11">
    <source>
        <dbReference type="Pfam" id="PF04446"/>
    </source>
</evidence>
<dbReference type="EMBL" id="DUJS01000004">
    <property type="protein sequence ID" value="HII70767.1"/>
    <property type="molecule type" value="Genomic_DNA"/>
</dbReference>
<dbReference type="PANTHER" id="PTHR12729">
    <property type="entry name" value="TRNA(HIS) GUANYLYLTRANSFERASE-RELATED"/>
    <property type="match status" value="1"/>
</dbReference>
<dbReference type="GO" id="GO:0005525">
    <property type="term" value="F:GTP binding"/>
    <property type="evidence" value="ECO:0007669"/>
    <property type="project" value="UniProtKB-KW"/>
</dbReference>
<dbReference type="GO" id="GO:0000287">
    <property type="term" value="F:magnesium ion binding"/>
    <property type="evidence" value="ECO:0007669"/>
    <property type="project" value="InterPro"/>
</dbReference>
<gene>
    <name evidence="13" type="ORF">HA336_05995</name>
</gene>
<dbReference type="Pfam" id="PF04446">
    <property type="entry name" value="Thg1"/>
    <property type="match status" value="1"/>
</dbReference>
<protein>
    <recommendedName>
        <fullName evidence="3">tRNA(His) guanylyltransferase</fullName>
        <ecNumber evidence="3">2.7.7.79</ecNumber>
    </recommendedName>
</protein>
<keyword evidence="10" id="KW-0342">GTP-binding</keyword>
<dbReference type="SMR" id="A0A832SV39"/>
<dbReference type="GO" id="GO:0008193">
    <property type="term" value="F:tRNA guanylyltransferase activity"/>
    <property type="evidence" value="ECO:0007669"/>
    <property type="project" value="UniProtKB-EC"/>
</dbReference>
<dbReference type="GO" id="GO:0006400">
    <property type="term" value="P:tRNA modification"/>
    <property type="evidence" value="ECO:0007669"/>
    <property type="project" value="InterPro"/>
</dbReference>
<evidence type="ECO:0000313" key="13">
    <source>
        <dbReference type="EMBL" id="HII70767.1"/>
    </source>
</evidence>